<evidence type="ECO:0000313" key="2">
    <source>
        <dbReference type="Proteomes" id="UP001499851"/>
    </source>
</evidence>
<dbReference type="InterPro" id="IPR037119">
    <property type="entry name" value="Haem_oxidase_HugZ-like_sf"/>
</dbReference>
<dbReference type="SUPFAM" id="SSF50475">
    <property type="entry name" value="FMN-binding split barrel"/>
    <property type="match status" value="1"/>
</dbReference>
<dbReference type="PANTHER" id="PTHR13343">
    <property type="entry name" value="CREG1 PROTEIN"/>
    <property type="match status" value="1"/>
</dbReference>
<accession>A0ABN2G705</accession>
<organism evidence="1 2">
    <name type="scientific">Glycomyces endophyticus</name>
    <dbReference type="NCBI Taxonomy" id="480996"/>
    <lineage>
        <taxon>Bacteria</taxon>
        <taxon>Bacillati</taxon>
        <taxon>Actinomycetota</taxon>
        <taxon>Actinomycetes</taxon>
        <taxon>Glycomycetales</taxon>
        <taxon>Glycomycetaceae</taxon>
        <taxon>Glycomyces</taxon>
    </lineage>
</organism>
<evidence type="ECO:0000313" key="1">
    <source>
        <dbReference type="EMBL" id="GAA1666414.1"/>
    </source>
</evidence>
<dbReference type="RefSeq" id="WP_344482572.1">
    <property type="nucleotide sequence ID" value="NZ_BAAAQF010000004.1"/>
</dbReference>
<sequence length="251" mass="27094">MRPSAAETARTLARGRLTGLVRFDDGVAVTGVRHATDRLGRPLLLAPAGEELATRLRGLDAPRVSLSVDDVPPRPGAPSLGRVRVVGELRPVPEDEVRDAVLEYARSNPDPGLFDVGDGVAIHRLSPSRVTLGRGGAVDLVDLDAYAAAEPDPLQECEEDLLADLADHHSPQLEGYLCRLLGEATAFADGPPQVMRLDRYGFVVDLGERSGELGRGRWVRLEFARAVTGQHDLAHLMHPILCAHHHCGEDD</sequence>
<dbReference type="Gene3D" id="2.30.110.10">
    <property type="entry name" value="Electron Transport, Fmn-binding Protein, Chain A"/>
    <property type="match status" value="1"/>
</dbReference>
<comment type="caution">
    <text evidence="1">The sequence shown here is derived from an EMBL/GenBank/DDBJ whole genome shotgun (WGS) entry which is preliminary data.</text>
</comment>
<reference evidence="1 2" key="1">
    <citation type="journal article" date="2019" name="Int. J. Syst. Evol. Microbiol.">
        <title>The Global Catalogue of Microorganisms (GCM) 10K type strain sequencing project: providing services to taxonomists for standard genome sequencing and annotation.</title>
        <authorList>
            <consortium name="The Broad Institute Genomics Platform"/>
            <consortium name="The Broad Institute Genome Sequencing Center for Infectious Disease"/>
            <person name="Wu L."/>
            <person name="Ma J."/>
        </authorList>
    </citation>
    <scope>NUCLEOTIDE SEQUENCE [LARGE SCALE GENOMIC DNA]</scope>
    <source>
        <strain evidence="1 2">JCM 16001</strain>
    </source>
</reference>
<dbReference type="InterPro" id="IPR012349">
    <property type="entry name" value="Split_barrel_FMN-bd"/>
</dbReference>
<dbReference type="Proteomes" id="UP001499851">
    <property type="component" value="Unassembled WGS sequence"/>
</dbReference>
<dbReference type="EMBL" id="BAAAQF010000004">
    <property type="protein sequence ID" value="GAA1666414.1"/>
    <property type="molecule type" value="Genomic_DNA"/>
</dbReference>
<name>A0ABN2G705_9ACTN</name>
<protein>
    <recommendedName>
        <fullName evidence="3">DUF2470 domain-containing protein</fullName>
    </recommendedName>
</protein>
<dbReference type="PANTHER" id="PTHR13343:SF24">
    <property type="entry name" value="OS07G0573800 PROTEIN"/>
    <property type="match status" value="1"/>
</dbReference>
<proteinExistence type="predicted"/>
<dbReference type="Gene3D" id="3.20.180.10">
    <property type="entry name" value="PNP-oxidase-like"/>
    <property type="match status" value="1"/>
</dbReference>
<evidence type="ECO:0008006" key="3">
    <source>
        <dbReference type="Google" id="ProtNLM"/>
    </source>
</evidence>
<keyword evidence="2" id="KW-1185">Reference proteome</keyword>
<gene>
    <name evidence="1" type="ORF">GCM10009830_10090</name>
</gene>